<feature type="transmembrane region" description="Helical" evidence="3">
    <location>
        <begin position="184"/>
        <end position="203"/>
    </location>
</feature>
<dbReference type="OrthoDB" id="6707571at2"/>
<dbReference type="InterPro" id="IPR000620">
    <property type="entry name" value="EamA_dom"/>
</dbReference>
<feature type="transmembrane region" description="Helical" evidence="3">
    <location>
        <begin position="68"/>
        <end position="87"/>
    </location>
</feature>
<dbReference type="PANTHER" id="PTHR22911">
    <property type="entry name" value="ACYL-MALONYL CONDENSING ENZYME-RELATED"/>
    <property type="match status" value="1"/>
</dbReference>
<dbReference type="Pfam" id="PF00892">
    <property type="entry name" value="EamA"/>
    <property type="match status" value="2"/>
</dbReference>
<accession>A0A5C7FN03</accession>
<evidence type="ECO:0000256" key="2">
    <source>
        <dbReference type="ARBA" id="ARBA00007362"/>
    </source>
</evidence>
<gene>
    <name evidence="5" type="ORF">FTX54_004435</name>
</gene>
<dbReference type="GO" id="GO:0016020">
    <property type="term" value="C:membrane"/>
    <property type="evidence" value="ECO:0007669"/>
    <property type="project" value="InterPro"/>
</dbReference>
<feature type="transmembrane region" description="Helical" evidence="3">
    <location>
        <begin position="215"/>
        <end position="238"/>
    </location>
</feature>
<keyword evidence="3" id="KW-0472">Membrane</keyword>
<feature type="transmembrane region" description="Helical" evidence="3">
    <location>
        <begin position="7"/>
        <end position="28"/>
    </location>
</feature>
<reference evidence="5 6" key="1">
    <citation type="submission" date="2024-01" db="EMBL/GenBank/DDBJ databases">
        <title>Complete Genome Sequence of Alkalicoccus halolimnae BZ-SZ-XJ29T, a Moderately Halophilic Bacterium Isolated from a Salt Lake.</title>
        <authorList>
            <person name="Zhao B."/>
        </authorList>
    </citation>
    <scope>NUCLEOTIDE SEQUENCE [LARGE SCALE GENOMIC DNA]</scope>
    <source>
        <strain evidence="5 6">BZ-SZ-XJ29</strain>
    </source>
</reference>
<comment type="subcellular location">
    <subcellularLocation>
        <location evidence="1">Endomembrane system</location>
        <topology evidence="1">Multi-pass membrane protein</topology>
    </subcellularLocation>
</comment>
<dbReference type="Gene3D" id="1.10.3730.20">
    <property type="match status" value="1"/>
</dbReference>
<feature type="domain" description="EamA" evidence="4">
    <location>
        <begin position="7"/>
        <end position="139"/>
    </location>
</feature>
<feature type="transmembrane region" description="Helical" evidence="3">
    <location>
        <begin position="93"/>
        <end position="116"/>
    </location>
</feature>
<evidence type="ECO:0000259" key="4">
    <source>
        <dbReference type="Pfam" id="PF00892"/>
    </source>
</evidence>
<keyword evidence="3" id="KW-0812">Transmembrane</keyword>
<keyword evidence="3" id="KW-1133">Transmembrane helix</keyword>
<organism evidence="5 6">
    <name type="scientific">Alkalicoccus halolimnae</name>
    <dbReference type="NCBI Taxonomy" id="1667239"/>
    <lineage>
        <taxon>Bacteria</taxon>
        <taxon>Bacillati</taxon>
        <taxon>Bacillota</taxon>
        <taxon>Bacilli</taxon>
        <taxon>Bacillales</taxon>
        <taxon>Bacillaceae</taxon>
        <taxon>Alkalicoccus</taxon>
    </lineage>
</organism>
<sequence length="306" mass="33614">MNSAVAYACVIGGAACWGVTGLFVQQLYGYGFTPWQVVTARLSLSSIILFLVLLVSAREYLKIRLRDFPYFFVLGVVSIALFNWFYFAVMERATVAIAVVFIYTSPIFAAIIARIFFKEKLTPQKGTAIVFTIVGCALAIGLFPAGGVSITISTLLLGLLAGLFCSSYSLIGKYISGLYHPFTMTFYAIVAGSIFTLPTSGIWEHHELLLTGAVWIPLLGISIVSTIFAYIFFTLGLYYVESSKAVILSSVELIISVVISFYVLNELLTGWQAAGIALMIGSIILTVVSFQRRVKQLYPEKDISWQ</sequence>
<dbReference type="Proteomes" id="UP000321816">
    <property type="component" value="Chromosome"/>
</dbReference>
<comment type="similarity">
    <text evidence="2">Belongs to the EamA transporter family.</text>
</comment>
<feature type="transmembrane region" description="Helical" evidence="3">
    <location>
        <begin position="34"/>
        <end position="56"/>
    </location>
</feature>
<evidence type="ECO:0000256" key="1">
    <source>
        <dbReference type="ARBA" id="ARBA00004127"/>
    </source>
</evidence>
<dbReference type="KEGG" id="ahal:FTX54_004435"/>
<evidence type="ECO:0000313" key="6">
    <source>
        <dbReference type="Proteomes" id="UP000321816"/>
    </source>
</evidence>
<feature type="transmembrane region" description="Helical" evidence="3">
    <location>
        <begin position="245"/>
        <end position="264"/>
    </location>
</feature>
<evidence type="ECO:0000313" key="5">
    <source>
        <dbReference type="EMBL" id="WWD80812.1"/>
    </source>
</evidence>
<proteinExistence type="inferred from homology"/>
<keyword evidence="6" id="KW-1185">Reference proteome</keyword>
<feature type="transmembrane region" description="Helical" evidence="3">
    <location>
        <begin position="270"/>
        <end position="290"/>
    </location>
</feature>
<dbReference type="EMBL" id="CP144914">
    <property type="protein sequence ID" value="WWD80812.1"/>
    <property type="molecule type" value="Genomic_DNA"/>
</dbReference>
<dbReference type="InterPro" id="IPR037185">
    <property type="entry name" value="EmrE-like"/>
</dbReference>
<dbReference type="RefSeq" id="WP_147803265.1">
    <property type="nucleotide sequence ID" value="NZ_CP144914.1"/>
</dbReference>
<name>A0A5C7FN03_9BACI</name>
<feature type="domain" description="EamA" evidence="4">
    <location>
        <begin position="154"/>
        <end position="287"/>
    </location>
</feature>
<dbReference type="AlphaFoldDB" id="A0A5C7FN03"/>
<feature type="transmembrane region" description="Helical" evidence="3">
    <location>
        <begin position="128"/>
        <end position="146"/>
    </location>
</feature>
<protein>
    <submittedName>
        <fullName evidence="5">DMT family transporter</fullName>
    </submittedName>
</protein>
<evidence type="ECO:0000256" key="3">
    <source>
        <dbReference type="SAM" id="Phobius"/>
    </source>
</evidence>
<feature type="transmembrane region" description="Helical" evidence="3">
    <location>
        <begin position="152"/>
        <end position="172"/>
    </location>
</feature>
<dbReference type="PANTHER" id="PTHR22911:SF79">
    <property type="entry name" value="MOBA-LIKE NTP TRANSFERASE DOMAIN-CONTAINING PROTEIN"/>
    <property type="match status" value="1"/>
</dbReference>
<dbReference type="SUPFAM" id="SSF103481">
    <property type="entry name" value="Multidrug resistance efflux transporter EmrE"/>
    <property type="match status" value="2"/>
</dbReference>